<feature type="region of interest" description="Disordered" evidence="1">
    <location>
        <begin position="249"/>
        <end position="346"/>
    </location>
</feature>
<dbReference type="AlphaFoldDB" id="A0A5A9MYE2"/>
<keyword evidence="2" id="KW-0812">Transmembrane</keyword>
<evidence type="ECO:0000313" key="3">
    <source>
        <dbReference type="EMBL" id="KAA0702370.1"/>
    </source>
</evidence>
<reference evidence="3 4" key="1">
    <citation type="journal article" date="2019" name="Mol. Ecol. Resour.">
        <title>Chromosome-level genome assembly of Triplophysa tibetana, a fish adapted to the harsh high-altitude environment of the Tibetan Plateau.</title>
        <authorList>
            <person name="Yang X."/>
            <person name="Liu H."/>
            <person name="Ma Z."/>
            <person name="Zou Y."/>
            <person name="Zou M."/>
            <person name="Mao Y."/>
            <person name="Li X."/>
            <person name="Wang H."/>
            <person name="Chen T."/>
            <person name="Wang W."/>
            <person name="Yang R."/>
        </authorList>
    </citation>
    <scope>NUCLEOTIDE SEQUENCE [LARGE SCALE GENOMIC DNA]</scope>
    <source>
        <strain evidence="3">TTIB1903HZAU</strain>
        <tissue evidence="3">Muscle</tissue>
    </source>
</reference>
<keyword evidence="2" id="KW-0472">Membrane</keyword>
<dbReference type="Proteomes" id="UP000324632">
    <property type="component" value="Chromosome 25"/>
</dbReference>
<evidence type="ECO:0000256" key="2">
    <source>
        <dbReference type="SAM" id="Phobius"/>
    </source>
</evidence>
<keyword evidence="2" id="KW-1133">Transmembrane helix</keyword>
<dbReference type="InterPro" id="IPR013783">
    <property type="entry name" value="Ig-like_fold"/>
</dbReference>
<dbReference type="PANTHER" id="PTHR20859:SF94">
    <property type="entry name" value="CYTOKINE RECEPTOR FAMILY MEMBER B7"/>
    <property type="match status" value="1"/>
</dbReference>
<accession>A0A5A9MYE2</accession>
<evidence type="ECO:0000313" key="4">
    <source>
        <dbReference type="Proteomes" id="UP000324632"/>
    </source>
</evidence>
<keyword evidence="4" id="KW-1185">Reference proteome</keyword>
<dbReference type="Gene3D" id="2.60.40.10">
    <property type="entry name" value="Immunoglobulins"/>
    <property type="match status" value="1"/>
</dbReference>
<feature type="transmembrane region" description="Helical" evidence="2">
    <location>
        <begin position="182"/>
        <end position="206"/>
    </location>
</feature>
<gene>
    <name evidence="3" type="ORF">E1301_Tti015719</name>
</gene>
<dbReference type="GO" id="GO:0004896">
    <property type="term" value="F:cytokine receptor activity"/>
    <property type="evidence" value="ECO:0007669"/>
    <property type="project" value="TreeGrafter"/>
</dbReference>
<feature type="compositionally biased region" description="Basic and acidic residues" evidence="1">
    <location>
        <begin position="265"/>
        <end position="275"/>
    </location>
</feature>
<protein>
    <submittedName>
        <fullName evidence="3">Uncharacterized protein</fullName>
    </submittedName>
</protein>
<dbReference type="SUPFAM" id="SSF49265">
    <property type="entry name" value="Fibronectin type III"/>
    <property type="match status" value="1"/>
</dbReference>
<dbReference type="PANTHER" id="PTHR20859">
    <property type="entry name" value="INTERFERON/INTERLEUKIN RECEPTOR"/>
    <property type="match status" value="1"/>
</dbReference>
<organism evidence="3 4">
    <name type="scientific">Triplophysa tibetana</name>
    <dbReference type="NCBI Taxonomy" id="1572043"/>
    <lineage>
        <taxon>Eukaryota</taxon>
        <taxon>Metazoa</taxon>
        <taxon>Chordata</taxon>
        <taxon>Craniata</taxon>
        <taxon>Vertebrata</taxon>
        <taxon>Euteleostomi</taxon>
        <taxon>Actinopterygii</taxon>
        <taxon>Neopterygii</taxon>
        <taxon>Teleostei</taxon>
        <taxon>Ostariophysi</taxon>
        <taxon>Cypriniformes</taxon>
        <taxon>Nemacheilidae</taxon>
        <taxon>Triplophysa</taxon>
    </lineage>
</organism>
<name>A0A5A9MYE2_9TELE</name>
<dbReference type="EMBL" id="SOYY01000025">
    <property type="protein sequence ID" value="KAA0702370.1"/>
    <property type="molecule type" value="Genomic_DNA"/>
</dbReference>
<dbReference type="InterPro" id="IPR050650">
    <property type="entry name" value="Type-II_Cytokine-TF_Rcpt"/>
</dbReference>
<sequence>MDPEIQELVLKACFGHRDFREIVWAGADQKIEVNYEIWEGNVTVFWVPPDGAPLNALYQVQQSIYGQSEWQIVPECNMTQETTCYLGNLISPSEDIKVKVGLFQGNGSFWSSGKRIRFVNMKLLAPEFHLSSTTNSVKVTIFRKQYLAKLFDYGPRYTVTLHPKGDSQAITQIDEDEDDRSLVISTVTLVVVGTMSFFMFAICFFLRRPGKMPAALKTAVNGWHPMNIGSVQIETVTDKGWLLMSNKTEEKLQKNAPENTTLFPEDDKERRESKDSGVSVGQQDSIKLRGSDTQTVEDDSGCGSMTGSEDGGRRSMEELPSLDGGVSGGDCTEDSGLGMGNRDGSDSLKGVDSGLLCEVVVVGDGYRSQSPSVDEQGEITGPCDEDSNMVSPSCGYRSGQVTCLCSDFETCMWCKTRKLVATDCASASHEQTSCTFTPENNDRPSYLKTSEKEMIMVDELNPQSDCESSALLISFPLFHEQNLQLDTSPLTLGDVELTFT</sequence>
<proteinExistence type="predicted"/>
<dbReference type="GO" id="GO:0005886">
    <property type="term" value="C:plasma membrane"/>
    <property type="evidence" value="ECO:0007669"/>
    <property type="project" value="TreeGrafter"/>
</dbReference>
<comment type="caution">
    <text evidence="3">The sequence shown here is derived from an EMBL/GenBank/DDBJ whole genome shotgun (WGS) entry which is preliminary data.</text>
</comment>
<dbReference type="InterPro" id="IPR036116">
    <property type="entry name" value="FN3_sf"/>
</dbReference>
<evidence type="ECO:0000256" key="1">
    <source>
        <dbReference type="SAM" id="MobiDB-lite"/>
    </source>
</evidence>